<evidence type="ECO:0000313" key="3">
    <source>
        <dbReference type="EMBL" id="MBL0403326.1"/>
    </source>
</evidence>
<feature type="compositionally biased region" description="Low complexity" evidence="1">
    <location>
        <begin position="68"/>
        <end position="100"/>
    </location>
</feature>
<name>A0A936Z650_9HYPH</name>
<evidence type="ECO:0008006" key="5">
    <source>
        <dbReference type="Google" id="ProtNLM"/>
    </source>
</evidence>
<comment type="caution">
    <text evidence="3">The sequence shown here is derived from an EMBL/GenBank/DDBJ whole genome shotgun (WGS) entry which is preliminary data.</text>
</comment>
<evidence type="ECO:0000313" key="4">
    <source>
        <dbReference type="Proteomes" id="UP000605848"/>
    </source>
</evidence>
<dbReference type="AlphaFoldDB" id="A0A936Z650"/>
<feature type="region of interest" description="Disordered" evidence="1">
    <location>
        <begin position="36"/>
        <end position="134"/>
    </location>
</feature>
<dbReference type="RefSeq" id="WP_202056509.1">
    <property type="nucleotide sequence ID" value="NZ_JAEQMY010000005.1"/>
</dbReference>
<gene>
    <name evidence="3" type="ORF">JKG68_05050</name>
</gene>
<keyword evidence="2" id="KW-0732">Signal</keyword>
<keyword evidence="4" id="KW-1185">Reference proteome</keyword>
<evidence type="ECO:0000256" key="1">
    <source>
        <dbReference type="SAM" id="MobiDB-lite"/>
    </source>
</evidence>
<feature type="compositionally biased region" description="Pro residues" evidence="1">
    <location>
        <begin position="43"/>
        <end position="67"/>
    </location>
</feature>
<protein>
    <recommendedName>
        <fullName evidence="5">DUF4440 domain-containing protein</fullName>
    </recommendedName>
</protein>
<accession>A0A936Z650</accession>
<sequence>MQISWSLASRTVFFLALLTAGGSTAVAQAVRPWVDPPASGAAPQPPAQPPAPAPEPASPAPAEPAPVPQAAAPAPAPVASPVTAPANPPAQSAQPNTPVVKPEPPPTRQAEQPREPAPAAAAAQPTKDPDTDMRAARTSVAKAFALDYLNSWSAPNDSALEATAAFYAPRILFHGREVSMKRLFEEKRRFVRRWPERDYRPRPDGVGTVCNPAGEVCTVHAVFDFTASHPKRRRVSQGTGALQLVVHFIGDKPVIVAEHSTLLGQERKRNLALEGASND</sequence>
<dbReference type="Proteomes" id="UP000605848">
    <property type="component" value="Unassembled WGS sequence"/>
</dbReference>
<dbReference type="EMBL" id="JAEQMY010000005">
    <property type="protein sequence ID" value="MBL0403326.1"/>
    <property type="molecule type" value="Genomic_DNA"/>
</dbReference>
<dbReference type="PRINTS" id="PR01217">
    <property type="entry name" value="PRICHEXTENSN"/>
</dbReference>
<feature type="chain" id="PRO_5036944780" description="DUF4440 domain-containing protein" evidence="2">
    <location>
        <begin position="30"/>
        <end position="279"/>
    </location>
</feature>
<proteinExistence type="predicted"/>
<evidence type="ECO:0000256" key="2">
    <source>
        <dbReference type="SAM" id="SignalP"/>
    </source>
</evidence>
<reference evidence="3" key="1">
    <citation type="submission" date="2021-01" db="EMBL/GenBank/DDBJ databases">
        <title>Microvirga sp.</title>
        <authorList>
            <person name="Kim M.K."/>
        </authorList>
    </citation>
    <scope>NUCLEOTIDE SEQUENCE</scope>
    <source>
        <strain evidence="3">5420S-16</strain>
    </source>
</reference>
<organism evidence="3 4">
    <name type="scientific">Microvirga aerilata</name>
    <dbReference type="NCBI Taxonomy" id="670292"/>
    <lineage>
        <taxon>Bacteria</taxon>
        <taxon>Pseudomonadati</taxon>
        <taxon>Pseudomonadota</taxon>
        <taxon>Alphaproteobacteria</taxon>
        <taxon>Hyphomicrobiales</taxon>
        <taxon>Methylobacteriaceae</taxon>
        <taxon>Microvirga</taxon>
    </lineage>
</organism>
<feature type="signal peptide" evidence="2">
    <location>
        <begin position="1"/>
        <end position="29"/>
    </location>
</feature>